<dbReference type="KEGG" id="psco:LY89DRAFT_788314"/>
<proteinExistence type="predicted"/>
<dbReference type="OrthoDB" id="5347061at2759"/>
<organism evidence="2 3">
    <name type="scientific">Mollisia scopiformis</name>
    <name type="common">Conifer needle endophyte fungus</name>
    <name type="synonym">Phialocephala scopiformis</name>
    <dbReference type="NCBI Taxonomy" id="149040"/>
    <lineage>
        <taxon>Eukaryota</taxon>
        <taxon>Fungi</taxon>
        <taxon>Dikarya</taxon>
        <taxon>Ascomycota</taxon>
        <taxon>Pezizomycotina</taxon>
        <taxon>Leotiomycetes</taxon>
        <taxon>Helotiales</taxon>
        <taxon>Mollisiaceae</taxon>
        <taxon>Mollisia</taxon>
    </lineage>
</organism>
<dbReference type="AlphaFoldDB" id="A0A132BAL7"/>
<dbReference type="GeneID" id="28832885"/>
<dbReference type="Pfam" id="PF06985">
    <property type="entry name" value="HET"/>
    <property type="match status" value="1"/>
</dbReference>
<accession>A0A132BAL7</accession>
<sequence length="735" mass="82992">MEICDLCQKFDIRELLLQSAAQKPDATGNTDRNYVDANDYRAPMPTFYKHHEGIIALKNSAEQGCQLCALFWKTWVKTLNKDDFTEDWLEKYFPGQLYIGSSSWTKSRQGFPYVMLTQQAPSGNSRTLCSFEAFADREDIPSEGAALLGRAVYSDPSLNGCKSVAAEWLKTCLDEHKECNPASDQARPLPTRVIDVGDENHAPKLIDSNGKTDPYIALSYCWGGDSIFVFNDGTMDKLRNGIPINDFPATLRDAVLITRALGIKYVWIDALCIKQDSAEDWAREAAKMRDVYSGAVLTVVAANAPSTRSGIFSERKSENGRAAVEWRNPAEEKTNKIHLRPGSELWDHALSASALMTRGWCLQEGLLAQRTLSYGAQQMIWECSCYQDDEGGRITKATEDYRSKGFIQDCIRRQNTEISKPKESLLEKLSLRSHKSDQWWKSYSIADPYDKWNDITEQFMKRSLTMDFDVLPALAGMARVFQHVLKDEYCAGIWKNEILSTLAWNRSPRYPADQSTRFDLAKPSRYLAPSWCWASILGRESTMNNNWQVRDALKLSAHSTAKVVSVKTTLKGDDPFGQVTDGELVLHTRFVKVDQLPPAYSTEQQYLDKPEIPESVKISAFQEVAYTYLCTIGSMTYEYYQQHKPCPNQEFGAVEIVRWDGAPGSQVPGLDMLLVESTGRKEGEYRRIAHLGLRKYPEPDEEAVGSDAYKGTILESAACDEIFKAKLKKRTITLI</sequence>
<dbReference type="RefSeq" id="XP_018063815.1">
    <property type="nucleotide sequence ID" value="XM_018223159.1"/>
</dbReference>
<keyword evidence="3" id="KW-1185">Reference proteome</keyword>
<dbReference type="Proteomes" id="UP000070700">
    <property type="component" value="Unassembled WGS sequence"/>
</dbReference>
<dbReference type="PANTHER" id="PTHR33112:SF8">
    <property type="entry name" value="HETEROKARYON INCOMPATIBILITY DOMAIN-CONTAINING PROTEIN"/>
    <property type="match status" value="1"/>
</dbReference>
<dbReference type="EMBL" id="KQ947432">
    <property type="protein sequence ID" value="KUJ09460.1"/>
    <property type="molecule type" value="Genomic_DNA"/>
</dbReference>
<dbReference type="PANTHER" id="PTHR33112">
    <property type="entry name" value="DOMAIN PROTEIN, PUTATIVE-RELATED"/>
    <property type="match status" value="1"/>
</dbReference>
<gene>
    <name evidence="2" type="ORF">LY89DRAFT_788314</name>
</gene>
<dbReference type="InParanoid" id="A0A132BAL7"/>
<protein>
    <submittedName>
        <fullName evidence="2">HET-domain-containing protein</fullName>
    </submittedName>
</protein>
<evidence type="ECO:0000259" key="1">
    <source>
        <dbReference type="Pfam" id="PF06985"/>
    </source>
</evidence>
<reference evidence="2 3" key="1">
    <citation type="submission" date="2015-10" db="EMBL/GenBank/DDBJ databases">
        <title>Full genome of DAOMC 229536 Phialocephala scopiformis, a fungal endophyte of spruce producing the potent anti-insectan compound rugulosin.</title>
        <authorList>
            <consortium name="DOE Joint Genome Institute"/>
            <person name="Walker A.K."/>
            <person name="Frasz S.L."/>
            <person name="Seifert K.A."/>
            <person name="Miller J.D."/>
            <person name="Mondo S.J."/>
            <person name="Labutti K."/>
            <person name="Lipzen A."/>
            <person name="Dockter R."/>
            <person name="Kennedy M."/>
            <person name="Grigoriev I.V."/>
            <person name="Spatafora J.W."/>
        </authorList>
    </citation>
    <scope>NUCLEOTIDE SEQUENCE [LARGE SCALE GENOMIC DNA]</scope>
    <source>
        <strain evidence="2 3">CBS 120377</strain>
    </source>
</reference>
<evidence type="ECO:0000313" key="2">
    <source>
        <dbReference type="EMBL" id="KUJ09460.1"/>
    </source>
</evidence>
<dbReference type="InterPro" id="IPR010730">
    <property type="entry name" value="HET"/>
</dbReference>
<name>A0A132BAL7_MOLSC</name>
<evidence type="ECO:0000313" key="3">
    <source>
        <dbReference type="Proteomes" id="UP000070700"/>
    </source>
</evidence>
<feature type="domain" description="Heterokaryon incompatibility" evidence="1">
    <location>
        <begin position="215"/>
        <end position="364"/>
    </location>
</feature>